<gene>
    <name evidence="3" type="ORF">LZ495_25440</name>
</gene>
<keyword evidence="2" id="KW-1133">Transmembrane helix</keyword>
<proteinExistence type="predicted"/>
<sequence length="153" mass="16578">MALRDYLKRPSFEPKPTEPPPRPRKREGQVHTPARLLVVLAGFLPCAPAVLIALYNPPLVWLALLQIAPYAWLLRERDPDAFFSVAVIAGVICVLEGLMLMIVGVVLALPTVLLLALAVQSTKGPSQLRRNVPALAGLWAVIALVLLIVALAL</sequence>
<feature type="transmembrane region" description="Helical" evidence="2">
    <location>
        <begin position="131"/>
        <end position="152"/>
    </location>
</feature>
<protein>
    <submittedName>
        <fullName evidence="3">Uncharacterized protein</fullName>
    </submittedName>
</protein>
<feature type="transmembrane region" description="Helical" evidence="2">
    <location>
        <begin position="34"/>
        <end position="55"/>
    </location>
</feature>
<accession>A0AA41Q2V2</accession>
<dbReference type="AlphaFoldDB" id="A0AA41Q2V2"/>
<organism evidence="3 4">
    <name type="scientific">Yinghuangia soli</name>
    <dbReference type="NCBI Taxonomy" id="2908204"/>
    <lineage>
        <taxon>Bacteria</taxon>
        <taxon>Bacillati</taxon>
        <taxon>Actinomycetota</taxon>
        <taxon>Actinomycetes</taxon>
        <taxon>Kitasatosporales</taxon>
        <taxon>Streptomycetaceae</taxon>
        <taxon>Yinghuangia</taxon>
    </lineage>
</organism>
<dbReference type="EMBL" id="JAKFHA010000017">
    <property type="protein sequence ID" value="MCF2530543.1"/>
    <property type="molecule type" value="Genomic_DNA"/>
</dbReference>
<evidence type="ECO:0000313" key="4">
    <source>
        <dbReference type="Proteomes" id="UP001165378"/>
    </source>
</evidence>
<keyword evidence="2" id="KW-0812">Transmembrane</keyword>
<evidence type="ECO:0000313" key="3">
    <source>
        <dbReference type="EMBL" id="MCF2530543.1"/>
    </source>
</evidence>
<reference evidence="3" key="1">
    <citation type="submission" date="2022-01" db="EMBL/GenBank/DDBJ databases">
        <title>Genome-Based Taxonomic Classification of the Phylum Actinobacteria.</title>
        <authorList>
            <person name="Gao Y."/>
        </authorList>
    </citation>
    <scope>NUCLEOTIDE SEQUENCE</scope>
    <source>
        <strain evidence="3">KLBMP 8922</strain>
    </source>
</reference>
<feature type="region of interest" description="Disordered" evidence="1">
    <location>
        <begin position="1"/>
        <end position="29"/>
    </location>
</feature>
<name>A0AA41Q2V2_9ACTN</name>
<comment type="caution">
    <text evidence="3">The sequence shown here is derived from an EMBL/GenBank/DDBJ whole genome shotgun (WGS) entry which is preliminary data.</text>
</comment>
<keyword evidence="4" id="KW-1185">Reference proteome</keyword>
<dbReference type="RefSeq" id="WP_235055212.1">
    <property type="nucleotide sequence ID" value="NZ_JAKFHA010000017.1"/>
</dbReference>
<evidence type="ECO:0000256" key="1">
    <source>
        <dbReference type="SAM" id="MobiDB-lite"/>
    </source>
</evidence>
<feature type="transmembrane region" description="Helical" evidence="2">
    <location>
        <begin position="86"/>
        <end position="119"/>
    </location>
</feature>
<dbReference type="Proteomes" id="UP001165378">
    <property type="component" value="Unassembled WGS sequence"/>
</dbReference>
<feature type="compositionally biased region" description="Basic and acidic residues" evidence="1">
    <location>
        <begin position="1"/>
        <end position="16"/>
    </location>
</feature>
<evidence type="ECO:0000256" key="2">
    <source>
        <dbReference type="SAM" id="Phobius"/>
    </source>
</evidence>
<keyword evidence="2" id="KW-0472">Membrane</keyword>